<keyword evidence="3" id="KW-1185">Reference proteome</keyword>
<dbReference type="Gene3D" id="1.20.120.1630">
    <property type="match status" value="1"/>
</dbReference>
<protein>
    <submittedName>
        <fullName evidence="2">Uncharacterized protein</fullName>
    </submittedName>
</protein>
<dbReference type="VEuPathDB" id="FungiDB:SDRG_13417"/>
<feature type="transmembrane region" description="Helical" evidence="1">
    <location>
        <begin position="161"/>
        <end position="185"/>
    </location>
</feature>
<dbReference type="EMBL" id="JH767190">
    <property type="protein sequence ID" value="EQC28907.1"/>
    <property type="molecule type" value="Genomic_DNA"/>
</dbReference>
<feature type="transmembrane region" description="Helical" evidence="1">
    <location>
        <begin position="133"/>
        <end position="155"/>
    </location>
</feature>
<dbReference type="OrthoDB" id="201504at2759"/>
<sequence>MATPGVLGVLQDGGGFVLATGITLAIALPTDLLLYAVVAMGINWAASLFHAIPCQTEKFFDLFGATTFASLSILAAAIHLANERDANAYWRSLTLSVVSLLWATRLGSFLFLRIHGAGSDNRFDDIRTAPLKFFSVWTLQGLWAFATMLPVLLLHTHAGPQAGVCAADVIGLALWLIGFGTEVVADAQKTAFKKDTANRNAFINVGLWYYSRHPNYFGEILLWIGLTVVSAAQLTTPGYIVVACFSPALVATLLVFVSGIPILEAKADAKWGAEPSYQQYKQRTSVLIPWFTTSHSHLERSADCSDDAARTPLL</sequence>
<gene>
    <name evidence="2" type="ORF">SDRG_13417</name>
</gene>
<dbReference type="Proteomes" id="UP000030762">
    <property type="component" value="Unassembled WGS sequence"/>
</dbReference>
<keyword evidence="1" id="KW-0472">Membrane</keyword>
<evidence type="ECO:0000313" key="3">
    <source>
        <dbReference type="Proteomes" id="UP000030762"/>
    </source>
</evidence>
<dbReference type="OMA" id="VWWGIFI"/>
<keyword evidence="1" id="KW-0812">Transmembrane</keyword>
<feature type="transmembrane region" description="Helical" evidence="1">
    <location>
        <begin position="240"/>
        <end position="263"/>
    </location>
</feature>
<dbReference type="eggNOG" id="KOG4650">
    <property type="taxonomic scope" value="Eukaryota"/>
</dbReference>
<organism evidence="2 3">
    <name type="scientific">Saprolegnia diclina (strain VS20)</name>
    <dbReference type="NCBI Taxonomy" id="1156394"/>
    <lineage>
        <taxon>Eukaryota</taxon>
        <taxon>Sar</taxon>
        <taxon>Stramenopiles</taxon>
        <taxon>Oomycota</taxon>
        <taxon>Saprolegniomycetes</taxon>
        <taxon>Saprolegniales</taxon>
        <taxon>Saprolegniaceae</taxon>
        <taxon>Saprolegnia</taxon>
    </lineage>
</organism>
<accession>T0RGN6</accession>
<feature type="transmembrane region" description="Helical" evidence="1">
    <location>
        <begin position="59"/>
        <end position="81"/>
    </location>
</feature>
<feature type="transmembrane region" description="Helical" evidence="1">
    <location>
        <begin position="93"/>
        <end position="112"/>
    </location>
</feature>
<dbReference type="InParanoid" id="T0RGN6"/>
<dbReference type="GO" id="GO:0016020">
    <property type="term" value="C:membrane"/>
    <property type="evidence" value="ECO:0007669"/>
    <property type="project" value="TreeGrafter"/>
</dbReference>
<feature type="transmembrane region" description="Helical" evidence="1">
    <location>
        <begin position="216"/>
        <end position="234"/>
    </location>
</feature>
<evidence type="ECO:0000256" key="1">
    <source>
        <dbReference type="SAM" id="Phobius"/>
    </source>
</evidence>
<dbReference type="PROSITE" id="PS50244">
    <property type="entry name" value="S5A_REDUCTASE"/>
    <property type="match status" value="1"/>
</dbReference>
<name>T0RGN6_SAPDV</name>
<reference evidence="2 3" key="1">
    <citation type="submission" date="2012-04" db="EMBL/GenBank/DDBJ databases">
        <title>The Genome Sequence of Saprolegnia declina VS20.</title>
        <authorList>
            <consortium name="The Broad Institute Genome Sequencing Platform"/>
            <person name="Russ C."/>
            <person name="Nusbaum C."/>
            <person name="Tyler B."/>
            <person name="van West P."/>
            <person name="Dieguez-Uribeondo J."/>
            <person name="de Bruijn I."/>
            <person name="Tripathy S."/>
            <person name="Jiang R."/>
            <person name="Young S.K."/>
            <person name="Zeng Q."/>
            <person name="Gargeya S."/>
            <person name="Fitzgerald M."/>
            <person name="Haas B."/>
            <person name="Abouelleil A."/>
            <person name="Alvarado L."/>
            <person name="Arachchi H.M."/>
            <person name="Berlin A."/>
            <person name="Chapman S.B."/>
            <person name="Goldberg J."/>
            <person name="Griggs A."/>
            <person name="Gujja S."/>
            <person name="Hansen M."/>
            <person name="Howarth C."/>
            <person name="Imamovic A."/>
            <person name="Larimer J."/>
            <person name="McCowen C."/>
            <person name="Montmayeur A."/>
            <person name="Murphy C."/>
            <person name="Neiman D."/>
            <person name="Pearson M."/>
            <person name="Priest M."/>
            <person name="Roberts A."/>
            <person name="Saif S."/>
            <person name="Shea T."/>
            <person name="Sisk P."/>
            <person name="Sykes S."/>
            <person name="Wortman J."/>
            <person name="Nusbaum C."/>
            <person name="Birren B."/>
        </authorList>
    </citation>
    <scope>NUCLEOTIDE SEQUENCE [LARGE SCALE GENOMIC DNA]</scope>
    <source>
        <strain evidence="2 3">VS20</strain>
    </source>
</reference>
<dbReference type="RefSeq" id="XP_008617724.1">
    <property type="nucleotide sequence ID" value="XM_008619502.1"/>
</dbReference>
<dbReference type="AlphaFoldDB" id="T0RGN6"/>
<dbReference type="Pfam" id="PF06966">
    <property type="entry name" value="DUF1295"/>
    <property type="match status" value="1"/>
</dbReference>
<keyword evidence="1" id="KW-1133">Transmembrane helix</keyword>
<proteinExistence type="predicted"/>
<dbReference type="GeneID" id="19954144"/>
<dbReference type="InterPro" id="IPR010721">
    <property type="entry name" value="UstE-like"/>
</dbReference>
<dbReference type="PANTHER" id="PTHR32251:SF17">
    <property type="entry name" value="STEROID 5-ALPHA REDUCTASE C-TERMINAL DOMAIN-CONTAINING PROTEIN"/>
    <property type="match status" value="1"/>
</dbReference>
<evidence type="ECO:0000313" key="2">
    <source>
        <dbReference type="EMBL" id="EQC28907.1"/>
    </source>
</evidence>
<dbReference type="PANTHER" id="PTHR32251">
    <property type="entry name" value="3-OXO-5-ALPHA-STEROID 4-DEHYDROGENASE"/>
    <property type="match status" value="1"/>
</dbReference>